<evidence type="ECO:0000313" key="2">
    <source>
        <dbReference type="EMBL" id="MCI60090.1"/>
    </source>
</evidence>
<name>A0A392TIQ2_9FABA</name>
<proteinExistence type="predicted"/>
<feature type="region of interest" description="Disordered" evidence="1">
    <location>
        <begin position="1"/>
        <end position="69"/>
    </location>
</feature>
<organism evidence="2 3">
    <name type="scientific">Trifolium medium</name>
    <dbReference type="NCBI Taxonomy" id="97028"/>
    <lineage>
        <taxon>Eukaryota</taxon>
        <taxon>Viridiplantae</taxon>
        <taxon>Streptophyta</taxon>
        <taxon>Embryophyta</taxon>
        <taxon>Tracheophyta</taxon>
        <taxon>Spermatophyta</taxon>
        <taxon>Magnoliopsida</taxon>
        <taxon>eudicotyledons</taxon>
        <taxon>Gunneridae</taxon>
        <taxon>Pentapetalae</taxon>
        <taxon>rosids</taxon>
        <taxon>fabids</taxon>
        <taxon>Fabales</taxon>
        <taxon>Fabaceae</taxon>
        <taxon>Papilionoideae</taxon>
        <taxon>50 kb inversion clade</taxon>
        <taxon>NPAAA clade</taxon>
        <taxon>Hologalegina</taxon>
        <taxon>IRL clade</taxon>
        <taxon>Trifolieae</taxon>
        <taxon>Trifolium</taxon>
    </lineage>
</organism>
<dbReference type="EMBL" id="LXQA010575103">
    <property type="protein sequence ID" value="MCI60090.1"/>
    <property type="molecule type" value="Genomic_DNA"/>
</dbReference>
<sequence>ECEIEEEVTSENEGEVEKQRSVKEDSSVKRGKKSLASEPKYQDPSPYARVPFPRRKKVVKNQDMEFRKS</sequence>
<comment type="caution">
    <text evidence="2">The sequence shown here is derived from an EMBL/GenBank/DDBJ whole genome shotgun (WGS) entry which is preliminary data.</text>
</comment>
<feature type="compositionally biased region" description="Acidic residues" evidence="1">
    <location>
        <begin position="1"/>
        <end position="14"/>
    </location>
</feature>
<evidence type="ECO:0000256" key="1">
    <source>
        <dbReference type="SAM" id="MobiDB-lite"/>
    </source>
</evidence>
<feature type="compositionally biased region" description="Basic and acidic residues" evidence="1">
    <location>
        <begin position="15"/>
        <end position="28"/>
    </location>
</feature>
<feature type="compositionally biased region" description="Basic and acidic residues" evidence="1">
    <location>
        <begin position="60"/>
        <end position="69"/>
    </location>
</feature>
<protein>
    <submittedName>
        <fullName evidence="2">Uncharacterized protein</fullName>
    </submittedName>
</protein>
<keyword evidence="3" id="KW-1185">Reference proteome</keyword>
<accession>A0A392TIQ2</accession>
<dbReference type="Proteomes" id="UP000265520">
    <property type="component" value="Unassembled WGS sequence"/>
</dbReference>
<evidence type="ECO:0000313" key="3">
    <source>
        <dbReference type="Proteomes" id="UP000265520"/>
    </source>
</evidence>
<feature type="non-terminal residue" evidence="2">
    <location>
        <position position="1"/>
    </location>
</feature>
<dbReference type="AlphaFoldDB" id="A0A392TIQ2"/>
<reference evidence="2 3" key="1">
    <citation type="journal article" date="2018" name="Front. Plant Sci.">
        <title>Red Clover (Trifolium pratense) and Zigzag Clover (T. medium) - A Picture of Genomic Similarities and Differences.</title>
        <authorList>
            <person name="Dluhosova J."/>
            <person name="Istvanek J."/>
            <person name="Nedelnik J."/>
            <person name="Repkova J."/>
        </authorList>
    </citation>
    <scope>NUCLEOTIDE SEQUENCE [LARGE SCALE GENOMIC DNA]</scope>
    <source>
        <strain evidence="3">cv. 10/8</strain>
        <tissue evidence="2">Leaf</tissue>
    </source>
</reference>